<evidence type="ECO:0000256" key="1">
    <source>
        <dbReference type="ARBA" id="ARBA00004496"/>
    </source>
</evidence>
<dbReference type="OrthoDB" id="9791685at2"/>
<protein>
    <submittedName>
        <fullName evidence="4">Cold shock domain-containing protein</fullName>
    </submittedName>
</protein>
<comment type="subcellular location">
    <subcellularLocation>
        <location evidence="1">Cytoplasm</location>
    </subcellularLocation>
</comment>
<gene>
    <name evidence="4" type="ORF">FEV53_00970</name>
</gene>
<feature type="domain" description="CSD" evidence="3">
    <location>
        <begin position="9"/>
        <end position="74"/>
    </location>
</feature>
<dbReference type="InterPro" id="IPR011129">
    <property type="entry name" value="CSD"/>
</dbReference>
<dbReference type="SUPFAM" id="SSF50249">
    <property type="entry name" value="Nucleic acid-binding proteins"/>
    <property type="match status" value="2"/>
</dbReference>
<dbReference type="Pfam" id="PF00313">
    <property type="entry name" value="CSD"/>
    <property type="match status" value="2"/>
</dbReference>
<dbReference type="PANTHER" id="PTHR46109:SF1">
    <property type="entry name" value="PROTEIN LIN-28 HOMOLOG"/>
    <property type="match status" value="1"/>
</dbReference>
<keyword evidence="2" id="KW-0963">Cytoplasm</keyword>
<dbReference type="InterPro" id="IPR002059">
    <property type="entry name" value="CSP_DNA-bd"/>
</dbReference>
<evidence type="ECO:0000256" key="2">
    <source>
        <dbReference type="ARBA" id="ARBA00022490"/>
    </source>
</evidence>
<comment type="caution">
    <text evidence="4">The sequence shown here is derived from an EMBL/GenBank/DDBJ whole genome shotgun (WGS) entry which is preliminary data.</text>
</comment>
<evidence type="ECO:0000313" key="4">
    <source>
        <dbReference type="EMBL" id="TRD23620.1"/>
    </source>
</evidence>
<evidence type="ECO:0000259" key="3">
    <source>
        <dbReference type="PROSITE" id="PS51857"/>
    </source>
</evidence>
<dbReference type="PANTHER" id="PTHR46109">
    <property type="entry name" value="PROTEIN LIN-28"/>
    <property type="match status" value="1"/>
</dbReference>
<organism evidence="4 5">
    <name type="scientific">Palleronia caenipelagi</name>
    <dbReference type="NCBI Taxonomy" id="2489174"/>
    <lineage>
        <taxon>Bacteria</taxon>
        <taxon>Pseudomonadati</taxon>
        <taxon>Pseudomonadota</taxon>
        <taxon>Alphaproteobacteria</taxon>
        <taxon>Rhodobacterales</taxon>
        <taxon>Roseobacteraceae</taxon>
        <taxon>Palleronia</taxon>
    </lineage>
</organism>
<evidence type="ECO:0000313" key="5">
    <source>
        <dbReference type="Proteomes" id="UP000318590"/>
    </source>
</evidence>
<dbReference type="Proteomes" id="UP000318590">
    <property type="component" value="Unassembled WGS sequence"/>
</dbReference>
<accession>A0A547QB87</accession>
<dbReference type="InterPro" id="IPR012340">
    <property type="entry name" value="NA-bd_OB-fold"/>
</dbReference>
<dbReference type="EMBL" id="VFSV01000001">
    <property type="protein sequence ID" value="TRD23620.1"/>
    <property type="molecule type" value="Genomic_DNA"/>
</dbReference>
<dbReference type="GO" id="GO:0005829">
    <property type="term" value="C:cytosol"/>
    <property type="evidence" value="ECO:0007669"/>
    <property type="project" value="UniProtKB-ARBA"/>
</dbReference>
<dbReference type="GO" id="GO:0031054">
    <property type="term" value="P:pre-miRNA processing"/>
    <property type="evidence" value="ECO:0007669"/>
    <property type="project" value="TreeGrafter"/>
</dbReference>
<dbReference type="CDD" id="cd04458">
    <property type="entry name" value="CSP_CDS"/>
    <property type="match status" value="2"/>
</dbReference>
<dbReference type="PRINTS" id="PR00050">
    <property type="entry name" value="COLDSHOCK"/>
</dbReference>
<dbReference type="PROSITE" id="PS51857">
    <property type="entry name" value="CSD_2"/>
    <property type="match status" value="1"/>
</dbReference>
<dbReference type="InterPro" id="IPR051373">
    <property type="entry name" value="Lin-28_RNA-binding"/>
</dbReference>
<dbReference type="GO" id="GO:0003729">
    <property type="term" value="F:mRNA binding"/>
    <property type="evidence" value="ECO:0007669"/>
    <property type="project" value="TreeGrafter"/>
</dbReference>
<name>A0A547QB87_9RHOB</name>
<reference evidence="4 5" key="1">
    <citation type="submission" date="2019-06" db="EMBL/GenBank/DDBJ databases">
        <title>Paenimaribius caenipelagi gen. nov., sp. nov., isolated from a tidal flat.</title>
        <authorList>
            <person name="Yoon J.-H."/>
        </authorList>
    </citation>
    <scope>NUCLEOTIDE SEQUENCE [LARGE SCALE GENOMIC DNA]</scope>
    <source>
        <strain evidence="4 5">JBTF-M29</strain>
    </source>
</reference>
<dbReference type="AlphaFoldDB" id="A0A547QB87"/>
<dbReference type="Gene3D" id="2.40.50.140">
    <property type="entry name" value="Nucleic acid-binding proteins"/>
    <property type="match status" value="2"/>
</dbReference>
<sequence length="177" mass="19118">MSESDPGLVVEGIVKWYDTRKGFGFVISDAIDGDILLHENVLRNFGRNSIAEGSAITMLTVQSDKGVKAVEILAAHQPEPATGTTERPLMFSEEEVSGPLQPARVKWFDRVKGIGFANVFGVADDVFVHAEVLRQSPLSDLLPGEAIAVIVTEGERGLLATRLAVWEDALRDDGSDA</sequence>
<dbReference type="SMART" id="SM00357">
    <property type="entry name" value="CSP"/>
    <property type="match status" value="2"/>
</dbReference>
<dbReference type="RefSeq" id="WP_142832942.1">
    <property type="nucleotide sequence ID" value="NZ_VFSV01000001.1"/>
</dbReference>
<proteinExistence type="predicted"/>
<keyword evidence="5" id="KW-1185">Reference proteome</keyword>